<name>A0A4R5KAX6_9MICC</name>
<gene>
    <name evidence="1" type="ORF">E1809_18860</name>
</gene>
<protein>
    <recommendedName>
        <fullName evidence="3">Phage protein Gp19/Gp15/Gp42</fullName>
    </recommendedName>
</protein>
<dbReference type="EMBL" id="SMRU01000025">
    <property type="protein sequence ID" value="TDF92042.1"/>
    <property type="molecule type" value="Genomic_DNA"/>
</dbReference>
<evidence type="ECO:0000313" key="1">
    <source>
        <dbReference type="EMBL" id="TDF92042.1"/>
    </source>
</evidence>
<dbReference type="AlphaFoldDB" id="A0A4R5KAX6"/>
<reference evidence="1 2" key="1">
    <citation type="submission" date="2019-03" db="EMBL/GenBank/DDBJ databases">
        <title>Whole genome sequence of Arthrobacter sp JH1-1.</title>
        <authorList>
            <person name="Trinh H.N."/>
        </authorList>
    </citation>
    <scope>NUCLEOTIDE SEQUENCE [LARGE SCALE GENOMIC DNA]</scope>
    <source>
        <strain evidence="1 2">JH1-1</strain>
    </source>
</reference>
<dbReference type="RefSeq" id="WP_133205785.1">
    <property type="nucleotide sequence ID" value="NZ_SMRU01000025.1"/>
</dbReference>
<dbReference type="OrthoDB" id="3194840at2"/>
<organism evidence="1 2">
    <name type="scientific">Arthrobacter terricola</name>
    <dbReference type="NCBI Taxonomy" id="2547396"/>
    <lineage>
        <taxon>Bacteria</taxon>
        <taxon>Bacillati</taxon>
        <taxon>Actinomycetota</taxon>
        <taxon>Actinomycetes</taxon>
        <taxon>Micrococcales</taxon>
        <taxon>Micrococcaceae</taxon>
        <taxon>Arthrobacter</taxon>
    </lineage>
</organism>
<keyword evidence="2" id="KW-1185">Reference proteome</keyword>
<accession>A0A4R5KAX6</accession>
<evidence type="ECO:0000313" key="2">
    <source>
        <dbReference type="Proteomes" id="UP000295511"/>
    </source>
</evidence>
<comment type="caution">
    <text evidence="1">The sequence shown here is derived from an EMBL/GenBank/DDBJ whole genome shotgun (WGS) entry which is preliminary data.</text>
</comment>
<dbReference type="Proteomes" id="UP000295511">
    <property type="component" value="Unassembled WGS sequence"/>
</dbReference>
<proteinExistence type="predicted"/>
<evidence type="ECO:0008006" key="3">
    <source>
        <dbReference type="Google" id="ProtNLM"/>
    </source>
</evidence>
<sequence length="130" mass="14116">MAADYATLADLQEHWSALPAEKETEAQQKLHEASVEVRALYSDLDGRIVSGSIDADVPRLVVCRMVKRALEPKDDNAPPAGMESFQFGAGPFSMGGKMVNPDGSLYLTAADKRLLAKSKRRQAWTIQPGG</sequence>